<proteinExistence type="predicted"/>
<organism evidence="2 3">
    <name type="scientific">Synaphobranchus kaupii</name>
    <name type="common">Kaup's arrowtooth eel</name>
    <dbReference type="NCBI Taxonomy" id="118154"/>
    <lineage>
        <taxon>Eukaryota</taxon>
        <taxon>Metazoa</taxon>
        <taxon>Chordata</taxon>
        <taxon>Craniata</taxon>
        <taxon>Vertebrata</taxon>
        <taxon>Euteleostomi</taxon>
        <taxon>Actinopterygii</taxon>
        <taxon>Neopterygii</taxon>
        <taxon>Teleostei</taxon>
        <taxon>Anguilliformes</taxon>
        <taxon>Synaphobranchidae</taxon>
        <taxon>Synaphobranchus</taxon>
    </lineage>
</organism>
<dbReference type="EMBL" id="JAINUF010000004">
    <property type="protein sequence ID" value="KAJ8365261.1"/>
    <property type="molecule type" value="Genomic_DNA"/>
</dbReference>
<evidence type="ECO:0000256" key="1">
    <source>
        <dbReference type="SAM" id="MobiDB-lite"/>
    </source>
</evidence>
<gene>
    <name evidence="2" type="ORF">SKAU_G00140920</name>
</gene>
<keyword evidence="3" id="KW-1185">Reference proteome</keyword>
<accession>A0A9Q1FS92</accession>
<feature type="compositionally biased region" description="Polar residues" evidence="1">
    <location>
        <begin position="67"/>
        <end position="77"/>
    </location>
</feature>
<protein>
    <submittedName>
        <fullName evidence="2">Uncharacterized protein</fullName>
    </submittedName>
</protein>
<reference evidence="2" key="1">
    <citation type="journal article" date="2023" name="Science">
        <title>Genome structures resolve the early diversification of teleost fishes.</title>
        <authorList>
            <person name="Parey E."/>
            <person name="Louis A."/>
            <person name="Montfort J."/>
            <person name="Bouchez O."/>
            <person name="Roques C."/>
            <person name="Iampietro C."/>
            <person name="Lluch J."/>
            <person name="Castinel A."/>
            <person name="Donnadieu C."/>
            <person name="Desvignes T."/>
            <person name="Floi Bucao C."/>
            <person name="Jouanno E."/>
            <person name="Wen M."/>
            <person name="Mejri S."/>
            <person name="Dirks R."/>
            <person name="Jansen H."/>
            <person name="Henkel C."/>
            <person name="Chen W.J."/>
            <person name="Zahm M."/>
            <person name="Cabau C."/>
            <person name="Klopp C."/>
            <person name="Thompson A.W."/>
            <person name="Robinson-Rechavi M."/>
            <person name="Braasch I."/>
            <person name="Lecointre G."/>
            <person name="Bobe J."/>
            <person name="Postlethwait J.H."/>
            <person name="Berthelot C."/>
            <person name="Roest Crollius H."/>
            <person name="Guiguen Y."/>
        </authorList>
    </citation>
    <scope>NUCLEOTIDE SEQUENCE</scope>
    <source>
        <strain evidence="2">WJC10195</strain>
    </source>
</reference>
<dbReference type="AlphaFoldDB" id="A0A9Q1FS92"/>
<evidence type="ECO:0000313" key="3">
    <source>
        <dbReference type="Proteomes" id="UP001152622"/>
    </source>
</evidence>
<sequence>MDVDGLEVIAVLVVMGLFVKVLEQFGLFEPVGAGGGGGDEGGHTSNGAQPDLNVEEDSSPREGGPRVSSNPKSTSFYTADVEECDVDMIARA</sequence>
<dbReference type="Proteomes" id="UP001152622">
    <property type="component" value="Chromosome 4"/>
</dbReference>
<evidence type="ECO:0000313" key="2">
    <source>
        <dbReference type="EMBL" id="KAJ8365261.1"/>
    </source>
</evidence>
<comment type="caution">
    <text evidence="2">The sequence shown here is derived from an EMBL/GenBank/DDBJ whole genome shotgun (WGS) entry which is preliminary data.</text>
</comment>
<name>A0A9Q1FS92_SYNKA</name>
<feature type="region of interest" description="Disordered" evidence="1">
    <location>
        <begin position="32"/>
        <end position="78"/>
    </location>
</feature>